<name>A0A5J9VWS9_9POAL</name>
<keyword evidence="2" id="KW-1185">Reference proteome</keyword>
<evidence type="ECO:0000313" key="1">
    <source>
        <dbReference type="EMBL" id="TVU40689.1"/>
    </source>
</evidence>
<evidence type="ECO:0000313" key="2">
    <source>
        <dbReference type="Proteomes" id="UP000324897"/>
    </source>
</evidence>
<comment type="caution">
    <text evidence="1">The sequence shown here is derived from an EMBL/GenBank/DDBJ whole genome shotgun (WGS) entry which is preliminary data.</text>
</comment>
<dbReference type="EMBL" id="RWGY01000007">
    <property type="protein sequence ID" value="TVU40689.1"/>
    <property type="molecule type" value="Genomic_DNA"/>
</dbReference>
<proteinExistence type="predicted"/>
<sequence length="131" mass="14143">MTCPWDRFHRRPRAPTAAPIFTSHPASGRLDLIAVPFAKEALLDSDRNCVPSKGLHVQAVAEDDAGVVLIRPFVNVVHWPSISKNIVPGTVALLLSICHGSSSSSWQPSAYASWATNDSMRVTNVAKTSNP</sequence>
<dbReference type="Gramene" id="TVU40689">
    <property type="protein sequence ID" value="TVU40689"/>
    <property type="gene ID" value="EJB05_14159"/>
</dbReference>
<reference evidence="1 2" key="1">
    <citation type="journal article" date="2019" name="Sci. Rep.">
        <title>A high-quality genome of Eragrostis curvula grass provides insights into Poaceae evolution and supports new strategies to enhance forage quality.</title>
        <authorList>
            <person name="Carballo J."/>
            <person name="Santos B.A.C.M."/>
            <person name="Zappacosta D."/>
            <person name="Garbus I."/>
            <person name="Selva J.P."/>
            <person name="Gallo C.A."/>
            <person name="Diaz A."/>
            <person name="Albertini E."/>
            <person name="Caccamo M."/>
            <person name="Echenique V."/>
        </authorList>
    </citation>
    <scope>NUCLEOTIDE SEQUENCE [LARGE SCALE GENOMIC DNA]</scope>
    <source>
        <strain evidence="2">cv. Victoria</strain>
        <tissue evidence="1">Leaf</tissue>
    </source>
</reference>
<dbReference type="AlphaFoldDB" id="A0A5J9VWS9"/>
<organism evidence="1 2">
    <name type="scientific">Eragrostis curvula</name>
    <name type="common">weeping love grass</name>
    <dbReference type="NCBI Taxonomy" id="38414"/>
    <lineage>
        <taxon>Eukaryota</taxon>
        <taxon>Viridiplantae</taxon>
        <taxon>Streptophyta</taxon>
        <taxon>Embryophyta</taxon>
        <taxon>Tracheophyta</taxon>
        <taxon>Spermatophyta</taxon>
        <taxon>Magnoliopsida</taxon>
        <taxon>Liliopsida</taxon>
        <taxon>Poales</taxon>
        <taxon>Poaceae</taxon>
        <taxon>PACMAD clade</taxon>
        <taxon>Chloridoideae</taxon>
        <taxon>Eragrostideae</taxon>
        <taxon>Eragrostidinae</taxon>
        <taxon>Eragrostis</taxon>
    </lineage>
</organism>
<protein>
    <submittedName>
        <fullName evidence="1">Uncharacterized protein</fullName>
    </submittedName>
</protein>
<gene>
    <name evidence="1" type="ORF">EJB05_14159</name>
</gene>
<accession>A0A5J9VWS9</accession>
<dbReference type="Proteomes" id="UP000324897">
    <property type="component" value="Chromosome 4"/>
</dbReference>